<dbReference type="OrthoDB" id="2327210at2759"/>
<dbReference type="SUPFAM" id="SSF53335">
    <property type="entry name" value="S-adenosyl-L-methionine-dependent methyltransferases"/>
    <property type="match status" value="1"/>
</dbReference>
<dbReference type="InterPro" id="IPR029063">
    <property type="entry name" value="SAM-dependent_MTases_sf"/>
</dbReference>
<dbReference type="Proteomes" id="UP000789759">
    <property type="component" value="Unassembled WGS sequence"/>
</dbReference>
<feature type="non-terminal residue" evidence="2">
    <location>
        <position position="355"/>
    </location>
</feature>
<keyword evidence="3" id="KW-1185">Reference proteome</keyword>
<name>A0A9N9CYL8_9GLOM</name>
<accession>A0A9N9CYL8</accession>
<comment type="caution">
    <text evidence="2">The sequence shown here is derived from an EMBL/GenBank/DDBJ whole genome shotgun (WGS) entry which is preliminary data.</text>
</comment>
<keyword evidence="1" id="KW-1133">Transmembrane helix</keyword>
<evidence type="ECO:0000256" key="1">
    <source>
        <dbReference type="SAM" id="Phobius"/>
    </source>
</evidence>
<evidence type="ECO:0000313" key="3">
    <source>
        <dbReference type="Proteomes" id="UP000789759"/>
    </source>
</evidence>
<organism evidence="2 3">
    <name type="scientific">Cetraspora pellucida</name>
    <dbReference type="NCBI Taxonomy" id="1433469"/>
    <lineage>
        <taxon>Eukaryota</taxon>
        <taxon>Fungi</taxon>
        <taxon>Fungi incertae sedis</taxon>
        <taxon>Mucoromycota</taxon>
        <taxon>Glomeromycotina</taxon>
        <taxon>Glomeromycetes</taxon>
        <taxon>Diversisporales</taxon>
        <taxon>Gigasporaceae</taxon>
        <taxon>Cetraspora</taxon>
    </lineage>
</organism>
<reference evidence="2" key="1">
    <citation type="submission" date="2021-06" db="EMBL/GenBank/DDBJ databases">
        <authorList>
            <person name="Kallberg Y."/>
            <person name="Tangrot J."/>
            <person name="Rosling A."/>
        </authorList>
    </citation>
    <scope>NUCLEOTIDE SEQUENCE</scope>
    <source>
        <strain evidence="2">FL966</strain>
    </source>
</reference>
<dbReference type="AlphaFoldDB" id="A0A9N9CYL8"/>
<protein>
    <submittedName>
        <fullName evidence="2">7571_t:CDS:1</fullName>
    </submittedName>
</protein>
<sequence length="355" mass="40298">MLKDTVFEISQDELDAEASIRTEFQNLTNNQVFENVFRYRIMALKRGVTVLRSASDVLGNDSRELMIPSLHETLTSAINTSVTDEFHMLDVGAGSGEAIDWFFAKKFEENVSLRKQNHIIHVIEPNPILLKAYQQKLLEYEHLNQGIVYQGPVQNYYTYYENAPLPPKLSDITRLTTDPRKAIIDFIIFLYGLLKSGGAIYIAFVDMGCTFNSISRKFFEQITGDIDISQNISHTIKVRNELLFEGKILEILESQIVDENTRPKISSSKVPCGYYARSLGDLAVLTLAGELLRSDDDIFDVRMLDFAIKELKTVAVTPVAIGEEKPYGLTRCVRCGENVWRVDNPLIISVIKKER</sequence>
<proteinExistence type="predicted"/>
<keyword evidence="1" id="KW-0472">Membrane</keyword>
<dbReference type="EMBL" id="CAJVQA010005449">
    <property type="protein sequence ID" value="CAG8620958.1"/>
    <property type="molecule type" value="Genomic_DNA"/>
</dbReference>
<evidence type="ECO:0000313" key="2">
    <source>
        <dbReference type="EMBL" id="CAG8620958.1"/>
    </source>
</evidence>
<dbReference type="Gene3D" id="3.40.50.150">
    <property type="entry name" value="Vaccinia Virus protein VP39"/>
    <property type="match status" value="1"/>
</dbReference>
<gene>
    <name evidence="2" type="ORF">CPELLU_LOCUS7919</name>
</gene>
<feature type="transmembrane region" description="Helical" evidence="1">
    <location>
        <begin position="182"/>
        <end position="204"/>
    </location>
</feature>
<keyword evidence="1" id="KW-0812">Transmembrane</keyword>